<dbReference type="CDD" id="cd00570">
    <property type="entry name" value="GST_N_family"/>
    <property type="match status" value="1"/>
</dbReference>
<evidence type="ECO:0000259" key="1">
    <source>
        <dbReference type="PROSITE" id="PS50404"/>
    </source>
</evidence>
<dbReference type="GO" id="GO:0016740">
    <property type="term" value="F:transferase activity"/>
    <property type="evidence" value="ECO:0007669"/>
    <property type="project" value="UniProtKB-KW"/>
</dbReference>
<evidence type="ECO:0000313" key="3">
    <source>
        <dbReference type="EMBL" id="ATQ41242.1"/>
    </source>
</evidence>
<gene>
    <name evidence="3" type="ORF">CSW64_01860</name>
</gene>
<sequence>MAPPPAEPDLQLISLPVSPFAARVRIAIRAKRLDIQITPPPAGWPNDARFRDINPMGRIPVLILGDGEAIWESAVILETLEELFPAAPPLLPPGVLARARARLLVRCADHELMPPMIALAAQPDEPETRRLVGRLVDGLAILDGLIDGGPYAVGDRLSFADCALAPALFAARVTGERLGIDLLDSTPNVADYAAAVAEDASVVHVLAEMEDGLSRLVRVG</sequence>
<proteinExistence type="predicted"/>
<dbReference type="CDD" id="cd00299">
    <property type="entry name" value="GST_C_family"/>
    <property type="match status" value="1"/>
</dbReference>
<dbReference type="SFLD" id="SFLDS00019">
    <property type="entry name" value="Glutathione_Transferase_(cytos"/>
    <property type="match status" value="1"/>
</dbReference>
<dbReference type="Proteomes" id="UP000228945">
    <property type="component" value="Chromosome"/>
</dbReference>
<dbReference type="Pfam" id="PF13409">
    <property type="entry name" value="GST_N_2"/>
    <property type="match status" value="1"/>
</dbReference>
<evidence type="ECO:0000313" key="4">
    <source>
        <dbReference type="Proteomes" id="UP000228945"/>
    </source>
</evidence>
<dbReference type="AlphaFoldDB" id="A0A2D2ATA0"/>
<dbReference type="Pfam" id="PF13410">
    <property type="entry name" value="GST_C_2"/>
    <property type="match status" value="1"/>
</dbReference>
<organism evidence="3 4">
    <name type="scientific">Caulobacter mirabilis</name>
    <dbReference type="NCBI Taxonomy" id="69666"/>
    <lineage>
        <taxon>Bacteria</taxon>
        <taxon>Pseudomonadati</taxon>
        <taxon>Pseudomonadota</taxon>
        <taxon>Alphaproteobacteria</taxon>
        <taxon>Caulobacterales</taxon>
        <taxon>Caulobacteraceae</taxon>
        <taxon>Caulobacter</taxon>
    </lineage>
</organism>
<feature type="domain" description="GST N-terminal" evidence="1">
    <location>
        <begin position="8"/>
        <end position="88"/>
    </location>
</feature>
<dbReference type="InterPro" id="IPR036249">
    <property type="entry name" value="Thioredoxin-like_sf"/>
</dbReference>
<dbReference type="InterPro" id="IPR040079">
    <property type="entry name" value="Glutathione_S-Trfase"/>
</dbReference>
<dbReference type="OrthoDB" id="9795329at2"/>
<dbReference type="PROSITE" id="PS50405">
    <property type="entry name" value="GST_CTER"/>
    <property type="match status" value="1"/>
</dbReference>
<dbReference type="EMBL" id="CP024201">
    <property type="protein sequence ID" value="ATQ41242.1"/>
    <property type="molecule type" value="Genomic_DNA"/>
</dbReference>
<dbReference type="Gene3D" id="3.40.30.10">
    <property type="entry name" value="Glutaredoxin"/>
    <property type="match status" value="1"/>
</dbReference>
<feature type="domain" description="GST C-terminal" evidence="2">
    <location>
        <begin position="94"/>
        <end position="220"/>
    </location>
</feature>
<dbReference type="PROSITE" id="PS50404">
    <property type="entry name" value="GST_NTER"/>
    <property type="match status" value="1"/>
</dbReference>
<dbReference type="InterPro" id="IPR050983">
    <property type="entry name" value="GST_Omega/HSP26"/>
</dbReference>
<dbReference type="InterPro" id="IPR036282">
    <property type="entry name" value="Glutathione-S-Trfase_C_sf"/>
</dbReference>
<dbReference type="PANTHER" id="PTHR43968:SF6">
    <property type="entry name" value="GLUTATHIONE S-TRANSFERASE OMEGA"/>
    <property type="match status" value="1"/>
</dbReference>
<dbReference type="KEGG" id="cmb:CSW64_01860"/>
<dbReference type="InterPro" id="IPR010987">
    <property type="entry name" value="Glutathione-S-Trfase_C-like"/>
</dbReference>
<dbReference type="SFLD" id="SFLDG00358">
    <property type="entry name" value="Main_(cytGST)"/>
    <property type="match status" value="1"/>
</dbReference>
<dbReference type="InterPro" id="IPR004045">
    <property type="entry name" value="Glutathione_S-Trfase_N"/>
</dbReference>
<protein>
    <submittedName>
        <fullName evidence="3">Glutathione S-transferase</fullName>
    </submittedName>
</protein>
<accession>A0A2D2ATA0</accession>
<name>A0A2D2ATA0_9CAUL</name>
<keyword evidence="4" id="KW-1185">Reference proteome</keyword>
<evidence type="ECO:0000259" key="2">
    <source>
        <dbReference type="PROSITE" id="PS50405"/>
    </source>
</evidence>
<dbReference type="SUPFAM" id="SSF52833">
    <property type="entry name" value="Thioredoxin-like"/>
    <property type="match status" value="1"/>
</dbReference>
<dbReference type="GO" id="GO:0005737">
    <property type="term" value="C:cytoplasm"/>
    <property type="evidence" value="ECO:0007669"/>
    <property type="project" value="TreeGrafter"/>
</dbReference>
<reference evidence="3 4" key="1">
    <citation type="submission" date="2017-10" db="EMBL/GenBank/DDBJ databases">
        <title>Genome sequence of Caulobacter mirabilis FWC38.</title>
        <authorList>
            <person name="Fiebig A."/>
            <person name="Crosson S."/>
        </authorList>
    </citation>
    <scope>NUCLEOTIDE SEQUENCE [LARGE SCALE GENOMIC DNA]</scope>
    <source>
        <strain evidence="3 4">FWC 38</strain>
    </source>
</reference>
<dbReference type="PANTHER" id="PTHR43968">
    <property type="match status" value="1"/>
</dbReference>
<dbReference type="Gene3D" id="1.20.1050.10">
    <property type="match status" value="1"/>
</dbReference>
<dbReference type="SUPFAM" id="SSF47616">
    <property type="entry name" value="GST C-terminal domain-like"/>
    <property type="match status" value="1"/>
</dbReference>
<keyword evidence="3" id="KW-0808">Transferase</keyword>